<protein>
    <submittedName>
        <fullName evidence="2">Uncharacterized protein</fullName>
    </submittedName>
</protein>
<organism evidence="2">
    <name type="scientific">Anguilla anguilla</name>
    <name type="common">European freshwater eel</name>
    <name type="synonym">Muraena anguilla</name>
    <dbReference type="NCBI Taxonomy" id="7936"/>
    <lineage>
        <taxon>Eukaryota</taxon>
        <taxon>Metazoa</taxon>
        <taxon>Chordata</taxon>
        <taxon>Craniata</taxon>
        <taxon>Vertebrata</taxon>
        <taxon>Euteleostomi</taxon>
        <taxon>Actinopterygii</taxon>
        <taxon>Neopterygii</taxon>
        <taxon>Teleostei</taxon>
        <taxon>Anguilliformes</taxon>
        <taxon>Anguillidae</taxon>
        <taxon>Anguilla</taxon>
    </lineage>
</organism>
<evidence type="ECO:0000313" key="2">
    <source>
        <dbReference type="EMBL" id="JAG99494.1"/>
    </source>
</evidence>
<dbReference type="EMBL" id="GBXM01109082">
    <property type="protein sequence ID" value="JAG99494.1"/>
    <property type="molecule type" value="Transcribed_RNA"/>
</dbReference>
<reference evidence="2" key="2">
    <citation type="journal article" date="2015" name="Fish Shellfish Immunol.">
        <title>Early steps in the European eel (Anguilla anguilla)-Vibrio vulnificus interaction in the gills: Role of the RtxA13 toxin.</title>
        <authorList>
            <person name="Callol A."/>
            <person name="Pajuelo D."/>
            <person name="Ebbesson L."/>
            <person name="Teles M."/>
            <person name="MacKenzie S."/>
            <person name="Amaro C."/>
        </authorList>
    </citation>
    <scope>NUCLEOTIDE SEQUENCE</scope>
</reference>
<feature type="compositionally biased region" description="Low complexity" evidence="1">
    <location>
        <begin position="7"/>
        <end position="19"/>
    </location>
</feature>
<reference evidence="2" key="1">
    <citation type="submission" date="2014-11" db="EMBL/GenBank/DDBJ databases">
        <authorList>
            <person name="Amaro Gonzalez C."/>
        </authorList>
    </citation>
    <scope>NUCLEOTIDE SEQUENCE</scope>
</reference>
<accession>A0A0E9P5Z0</accession>
<proteinExistence type="predicted"/>
<name>A0A0E9P5Z0_ANGAN</name>
<feature type="region of interest" description="Disordered" evidence="1">
    <location>
        <begin position="1"/>
        <end position="25"/>
    </location>
</feature>
<sequence length="25" mass="2634">MTGKNDLTSCPSTLCSSTTRCEVKA</sequence>
<dbReference type="AlphaFoldDB" id="A0A0E9P5Z0"/>
<evidence type="ECO:0000256" key="1">
    <source>
        <dbReference type="SAM" id="MobiDB-lite"/>
    </source>
</evidence>